<protein>
    <submittedName>
        <fullName evidence="3">Integrase</fullName>
    </submittedName>
</protein>
<evidence type="ECO:0000256" key="2">
    <source>
        <dbReference type="SAM" id="MobiDB-lite"/>
    </source>
</evidence>
<keyword evidence="4" id="KW-1185">Reference proteome</keyword>
<proteinExistence type="predicted"/>
<feature type="region of interest" description="Disordered" evidence="2">
    <location>
        <begin position="483"/>
        <end position="508"/>
    </location>
</feature>
<dbReference type="SUPFAM" id="SSF56349">
    <property type="entry name" value="DNA breaking-rejoining enzymes"/>
    <property type="match status" value="1"/>
</dbReference>
<reference evidence="4" key="1">
    <citation type="submission" date="2023-07" db="EMBL/GenBank/DDBJ databases">
        <title>30 novel species of actinomycetes from the DSMZ collection.</title>
        <authorList>
            <person name="Nouioui I."/>
        </authorList>
    </citation>
    <scope>NUCLEOTIDE SEQUENCE [LARGE SCALE GENOMIC DNA]</scope>
    <source>
        <strain evidence="4">DSM 41699</strain>
    </source>
</reference>
<gene>
    <name evidence="3" type="ORF">RM764_34060</name>
</gene>
<dbReference type="EMBL" id="JAVREY010000063">
    <property type="protein sequence ID" value="MDT0467960.1"/>
    <property type="molecule type" value="Genomic_DNA"/>
</dbReference>
<accession>A0ABU2U402</accession>
<keyword evidence="1" id="KW-0233">DNA recombination</keyword>
<sequence length="508" mass="57592">MQRSGWTVHYTSRDVDRPVTGPSWLRDLPDDLMPWLDEVGLPDGLPFLLSPRFEYDVVLNSYFHRVDLIDAPWNSNANRARALAGYLNFLHCARGGKSWRQATEADHLAFHRWRRRDPAGPRVAGDTWSQEVAHVNQFFEWAVRQNQLGAVPIPHRSRRPAPLGTFTGTPRARAEETVPATYAHDEGGERIEWLPPASYRLWRDVGLRGYGADGLPAGRFKGRWSARNATFTDLMVRTGMRLSEQSHLTTVEMPVGSGLGGYQRFWLPGAIAKYFSARWIYVPHSVVRDLAVYAELDRAEVVEDARAAGRYRRWRRPLVIDDPSRPQLVRVTGGAARRVVNLRELGPAERRRLLVETADGLEPALFWLGEDGQPLAVSTWKSIFTDANDRCRDQRIALSCHAHLLRHSFAVVTLEQLQRGHIAALAELNEAQRGHYTRIFGDPLDWVRRRLGHRSVLTTAVYLHALQELEMETRMALVPDTWEDPRDTPLQRIGDDAPPSADAIEAAG</sequence>
<comment type="caution">
    <text evidence="3">The sequence shown here is derived from an EMBL/GenBank/DDBJ whole genome shotgun (WGS) entry which is preliminary data.</text>
</comment>
<dbReference type="RefSeq" id="WP_311699417.1">
    <property type="nucleotide sequence ID" value="NZ_JAVREY010000063.1"/>
</dbReference>
<dbReference type="InterPro" id="IPR013762">
    <property type="entry name" value="Integrase-like_cat_sf"/>
</dbReference>
<feature type="compositionally biased region" description="Basic and acidic residues" evidence="2">
    <location>
        <begin position="483"/>
        <end position="495"/>
    </location>
</feature>
<dbReference type="InterPro" id="IPR011010">
    <property type="entry name" value="DNA_brk_join_enz"/>
</dbReference>
<evidence type="ECO:0000256" key="1">
    <source>
        <dbReference type="ARBA" id="ARBA00023172"/>
    </source>
</evidence>
<evidence type="ECO:0000313" key="4">
    <source>
        <dbReference type="Proteomes" id="UP001183809"/>
    </source>
</evidence>
<organism evidence="3 4">
    <name type="scientific">Streptomyces gibsoniae</name>
    <dbReference type="NCBI Taxonomy" id="3075529"/>
    <lineage>
        <taxon>Bacteria</taxon>
        <taxon>Bacillati</taxon>
        <taxon>Actinomycetota</taxon>
        <taxon>Actinomycetes</taxon>
        <taxon>Kitasatosporales</taxon>
        <taxon>Streptomycetaceae</taxon>
        <taxon>Streptomyces</taxon>
    </lineage>
</organism>
<evidence type="ECO:0000313" key="3">
    <source>
        <dbReference type="EMBL" id="MDT0467960.1"/>
    </source>
</evidence>
<dbReference type="Gene3D" id="1.10.443.10">
    <property type="entry name" value="Intergrase catalytic core"/>
    <property type="match status" value="1"/>
</dbReference>
<name>A0ABU2U402_9ACTN</name>
<dbReference type="Proteomes" id="UP001183809">
    <property type="component" value="Unassembled WGS sequence"/>
</dbReference>